<sequence length="111" mass="13236">MTFQRIGESRVVKHMLSNWLYYEQNISELPEESLRNFKLLYTALSQLSPEERLFLGEKYHTDKSKRLNDQQLADKRGLTIKEYRQQRIAIEKKIAPYLLEQTEANIQLMMG</sequence>
<evidence type="ECO:0000313" key="1">
    <source>
        <dbReference type="EMBL" id="MPM25347.1"/>
    </source>
</evidence>
<comment type="caution">
    <text evidence="1">The sequence shown here is derived from an EMBL/GenBank/DDBJ whole genome shotgun (WGS) entry which is preliminary data.</text>
</comment>
<proteinExistence type="predicted"/>
<organism evidence="1">
    <name type="scientific">bioreactor metagenome</name>
    <dbReference type="NCBI Taxonomy" id="1076179"/>
    <lineage>
        <taxon>unclassified sequences</taxon>
        <taxon>metagenomes</taxon>
        <taxon>ecological metagenomes</taxon>
    </lineage>
</organism>
<dbReference type="EMBL" id="VSSQ01004476">
    <property type="protein sequence ID" value="MPM25347.1"/>
    <property type="molecule type" value="Genomic_DNA"/>
</dbReference>
<name>A0A644YAY9_9ZZZZ</name>
<gene>
    <name evidence="1" type="ORF">SDC9_71838</name>
</gene>
<reference evidence="1" key="1">
    <citation type="submission" date="2019-08" db="EMBL/GenBank/DDBJ databases">
        <authorList>
            <person name="Kucharzyk K."/>
            <person name="Murdoch R.W."/>
            <person name="Higgins S."/>
            <person name="Loffler F."/>
        </authorList>
    </citation>
    <scope>NUCLEOTIDE SEQUENCE</scope>
</reference>
<dbReference type="AlphaFoldDB" id="A0A644YAY9"/>
<accession>A0A644YAY9</accession>
<protein>
    <submittedName>
        <fullName evidence="1">Uncharacterized protein</fullName>
    </submittedName>
</protein>